<dbReference type="Proteomes" id="UP000789702">
    <property type="component" value="Unassembled WGS sequence"/>
</dbReference>
<sequence length="175" mass="20257">MAHTCNICKKEFKTSQGYGNHIKSLAHKLCILKQEKSNDNKNLNSNLLYDLSSNEDIKILNSDLSYNSSNNEELISDINENNYMDEDNYMDENNSNYIDENDYNYELDSFSAEPRLLNNAYIDFMNVIDKYNVSNRAGDAFLKVFKKYSLWNPNPLSKSTNAARNYLKSINMPTL</sequence>
<evidence type="ECO:0000313" key="2">
    <source>
        <dbReference type="Proteomes" id="UP000789702"/>
    </source>
</evidence>
<organism evidence="1 2">
    <name type="scientific">Dentiscutata heterogama</name>
    <dbReference type="NCBI Taxonomy" id="1316150"/>
    <lineage>
        <taxon>Eukaryota</taxon>
        <taxon>Fungi</taxon>
        <taxon>Fungi incertae sedis</taxon>
        <taxon>Mucoromycota</taxon>
        <taxon>Glomeromycotina</taxon>
        <taxon>Glomeromycetes</taxon>
        <taxon>Diversisporales</taxon>
        <taxon>Gigasporaceae</taxon>
        <taxon>Dentiscutata</taxon>
    </lineage>
</organism>
<comment type="caution">
    <text evidence="1">The sequence shown here is derived from an EMBL/GenBank/DDBJ whole genome shotgun (WGS) entry which is preliminary data.</text>
</comment>
<name>A0ACA9L5A5_9GLOM</name>
<protein>
    <submittedName>
        <fullName evidence="1">4890_t:CDS:1</fullName>
    </submittedName>
</protein>
<gene>
    <name evidence="1" type="ORF">DHETER_LOCUS3266</name>
</gene>
<accession>A0ACA9L5A5</accession>
<keyword evidence="2" id="KW-1185">Reference proteome</keyword>
<proteinExistence type="predicted"/>
<evidence type="ECO:0000313" key="1">
    <source>
        <dbReference type="EMBL" id="CAG8506806.1"/>
    </source>
</evidence>
<dbReference type="EMBL" id="CAJVPU010002737">
    <property type="protein sequence ID" value="CAG8506806.1"/>
    <property type="molecule type" value="Genomic_DNA"/>
</dbReference>
<reference evidence="1" key="1">
    <citation type="submission" date="2021-06" db="EMBL/GenBank/DDBJ databases">
        <authorList>
            <person name="Kallberg Y."/>
            <person name="Tangrot J."/>
            <person name="Rosling A."/>
        </authorList>
    </citation>
    <scope>NUCLEOTIDE SEQUENCE</scope>
    <source>
        <strain evidence="1">IL203A</strain>
    </source>
</reference>